<evidence type="ECO:0000256" key="2">
    <source>
        <dbReference type="ARBA" id="ARBA00022729"/>
    </source>
</evidence>
<reference evidence="7" key="1">
    <citation type="journal article" date="2017" name="Nat. Commun.">
        <title>The North American bullfrog draft genome provides insight into hormonal regulation of long noncoding RNA.</title>
        <authorList>
            <person name="Hammond S.A."/>
            <person name="Warren R.L."/>
            <person name="Vandervalk B.P."/>
            <person name="Kucuk E."/>
            <person name="Khan H."/>
            <person name="Gibb E.A."/>
            <person name="Pandoh P."/>
            <person name="Kirk H."/>
            <person name="Zhao Y."/>
            <person name="Jones M."/>
            <person name="Mungall A.J."/>
            <person name="Coope R."/>
            <person name="Pleasance S."/>
            <person name="Moore R.A."/>
            <person name="Holt R.A."/>
            <person name="Round J.M."/>
            <person name="Ohora S."/>
            <person name="Walle B.V."/>
            <person name="Veldhoen N."/>
            <person name="Helbing C.C."/>
            <person name="Birol I."/>
        </authorList>
    </citation>
    <scope>NUCLEOTIDE SEQUENCE [LARGE SCALE GENOMIC DNA]</scope>
</reference>
<feature type="transmembrane region" description="Helical" evidence="5">
    <location>
        <begin position="96"/>
        <end position="114"/>
    </location>
</feature>
<dbReference type="AlphaFoldDB" id="A0A2G9RDU9"/>
<organism evidence="6 7">
    <name type="scientific">Aquarana catesbeiana</name>
    <name type="common">American bullfrog</name>
    <name type="synonym">Rana catesbeiana</name>
    <dbReference type="NCBI Taxonomy" id="8400"/>
    <lineage>
        <taxon>Eukaryota</taxon>
        <taxon>Metazoa</taxon>
        <taxon>Chordata</taxon>
        <taxon>Craniata</taxon>
        <taxon>Vertebrata</taxon>
        <taxon>Euteleostomi</taxon>
        <taxon>Amphibia</taxon>
        <taxon>Batrachia</taxon>
        <taxon>Anura</taxon>
        <taxon>Neobatrachia</taxon>
        <taxon>Ranoidea</taxon>
        <taxon>Ranidae</taxon>
        <taxon>Aquarana</taxon>
    </lineage>
</organism>
<name>A0A2G9RDU9_AQUCT</name>
<dbReference type="InterPro" id="IPR013783">
    <property type="entry name" value="Ig-like_fold"/>
</dbReference>
<keyword evidence="7" id="KW-1185">Reference proteome</keyword>
<gene>
    <name evidence="6" type="ORF">AB205_0183040</name>
</gene>
<dbReference type="EMBL" id="KV947124">
    <property type="protein sequence ID" value="PIO25393.1"/>
    <property type="molecule type" value="Genomic_DNA"/>
</dbReference>
<accession>A0A2G9RDU9</accession>
<comment type="subcellular location">
    <subcellularLocation>
        <location evidence="1">Membrane</location>
    </subcellularLocation>
</comment>
<evidence type="ECO:0000256" key="4">
    <source>
        <dbReference type="ARBA" id="ARBA00023180"/>
    </source>
</evidence>
<dbReference type="Proteomes" id="UP000228934">
    <property type="component" value="Unassembled WGS sequence"/>
</dbReference>
<evidence type="ECO:0008006" key="8">
    <source>
        <dbReference type="Google" id="ProtNLM"/>
    </source>
</evidence>
<dbReference type="InterPro" id="IPR015631">
    <property type="entry name" value="CD2/SLAM_rcpt"/>
</dbReference>
<evidence type="ECO:0000256" key="5">
    <source>
        <dbReference type="SAM" id="Phobius"/>
    </source>
</evidence>
<dbReference type="PANTHER" id="PTHR12080:SF121">
    <property type="entry name" value="IG-LIKE DOMAIN-CONTAINING PROTEIN-RELATED"/>
    <property type="match status" value="1"/>
</dbReference>
<evidence type="ECO:0000256" key="3">
    <source>
        <dbReference type="ARBA" id="ARBA00023136"/>
    </source>
</evidence>
<dbReference type="PANTHER" id="PTHR12080">
    <property type="entry name" value="SIGNALING LYMPHOCYTIC ACTIVATION MOLECULE"/>
    <property type="match status" value="1"/>
</dbReference>
<protein>
    <recommendedName>
        <fullName evidence="8">Ig-like domain-containing protein</fullName>
    </recommendedName>
</protein>
<keyword evidence="5" id="KW-0812">Transmembrane</keyword>
<dbReference type="GO" id="GO:0016020">
    <property type="term" value="C:membrane"/>
    <property type="evidence" value="ECO:0007669"/>
    <property type="project" value="UniProtKB-SubCell"/>
</dbReference>
<evidence type="ECO:0000256" key="1">
    <source>
        <dbReference type="ARBA" id="ARBA00004370"/>
    </source>
</evidence>
<dbReference type="Gene3D" id="2.60.40.10">
    <property type="entry name" value="Immunoglobulins"/>
    <property type="match status" value="1"/>
</dbReference>
<proteinExistence type="predicted"/>
<keyword evidence="2" id="KW-0732">Signal</keyword>
<keyword evidence="4" id="KW-0325">Glycoprotein</keyword>
<dbReference type="OrthoDB" id="9835793at2759"/>
<keyword evidence="5" id="KW-1133">Transmembrane helix</keyword>
<evidence type="ECO:0000313" key="6">
    <source>
        <dbReference type="EMBL" id="PIO25393.1"/>
    </source>
</evidence>
<evidence type="ECO:0000313" key="7">
    <source>
        <dbReference type="Proteomes" id="UP000228934"/>
    </source>
</evidence>
<keyword evidence="3 5" id="KW-0472">Membrane</keyword>
<sequence>MKKDGEWCNVTLHCSTSTNTSALSYIWNYKHGNSSSTILHNKTGDTIKMSLQPESWDMEIMCIVHNPVDRKNVSVQKICRDYDGNKTAAAIRGRNHYVLSLVVLVVLGAVWYLVKIKKKQRKG</sequence>